<dbReference type="PIRSF" id="PIRSF000410">
    <property type="entry name" value="CheR"/>
    <property type="match status" value="1"/>
</dbReference>
<evidence type="ECO:0000313" key="8">
    <source>
        <dbReference type="EMBL" id="ABK43146.1"/>
    </source>
</evidence>
<feature type="binding site" evidence="6">
    <location>
        <position position="130"/>
    </location>
    <ligand>
        <name>S-adenosyl-L-methionine</name>
        <dbReference type="ChEBI" id="CHEBI:59789"/>
    </ligand>
</feature>
<name>A0L5A3_MAGMM</name>
<keyword evidence="2 5" id="KW-0489">Methyltransferase</keyword>
<dbReference type="EC" id="2.1.1.80" evidence="5"/>
<comment type="function">
    <text evidence="5">Methylation of the membrane-bound methyl-accepting chemotaxis proteins (MCP) to form gamma-glutamyl methyl ester residues in MCP.</text>
</comment>
<organism evidence="8 9">
    <name type="scientific">Magnetococcus marinus (strain ATCC BAA-1437 / JCM 17883 / MC-1)</name>
    <dbReference type="NCBI Taxonomy" id="156889"/>
    <lineage>
        <taxon>Bacteria</taxon>
        <taxon>Pseudomonadati</taxon>
        <taxon>Pseudomonadota</taxon>
        <taxon>Magnetococcia</taxon>
        <taxon>Magnetococcales</taxon>
        <taxon>Magnetococcaceae</taxon>
        <taxon>Magnetococcus</taxon>
    </lineage>
</organism>
<dbReference type="AlphaFoldDB" id="A0L5A3"/>
<keyword evidence="4 5" id="KW-0949">S-adenosyl-L-methionine</keyword>
<feature type="binding site" evidence="6">
    <location>
        <begin position="233"/>
        <end position="234"/>
    </location>
    <ligand>
        <name>S-adenosyl-L-methionine</name>
        <dbReference type="ChEBI" id="CHEBI:59789"/>
    </ligand>
</feature>
<dbReference type="InterPro" id="IPR036804">
    <property type="entry name" value="CheR_N_sf"/>
</dbReference>
<feature type="binding site" evidence="6">
    <location>
        <position position="91"/>
    </location>
    <ligand>
        <name>S-adenosyl-L-methionine</name>
        <dbReference type="ChEBI" id="CHEBI:59789"/>
    </ligand>
</feature>
<dbReference type="Pfam" id="PF01739">
    <property type="entry name" value="CheR"/>
    <property type="match status" value="1"/>
</dbReference>
<reference evidence="9" key="1">
    <citation type="journal article" date="2009" name="Appl. Environ. Microbiol.">
        <title>Complete genome sequence of the chemolithoautotrophic marine magnetotactic coccus strain MC-1.</title>
        <authorList>
            <person name="Schubbe S."/>
            <person name="Williams T.J."/>
            <person name="Xie G."/>
            <person name="Kiss H.E."/>
            <person name="Brettin T.S."/>
            <person name="Martinez D."/>
            <person name="Ross C.A."/>
            <person name="Schuler D."/>
            <person name="Cox B.L."/>
            <person name="Nealson K.H."/>
            <person name="Bazylinski D.A."/>
        </authorList>
    </citation>
    <scope>NUCLEOTIDE SEQUENCE [LARGE SCALE GENOMIC DNA]</scope>
    <source>
        <strain evidence="9">ATCC BAA-1437 / JCM 17883 / MC-1</strain>
    </source>
</reference>
<dbReference type="GO" id="GO:0008983">
    <property type="term" value="F:protein-glutamate O-methyltransferase activity"/>
    <property type="evidence" value="ECO:0007669"/>
    <property type="project" value="UniProtKB-EC"/>
</dbReference>
<dbReference type="InterPro" id="IPR026024">
    <property type="entry name" value="Chemotaxis_MeTrfase_CheR"/>
</dbReference>
<dbReference type="InterPro" id="IPR050903">
    <property type="entry name" value="Bact_Chemotaxis_MeTrfase"/>
</dbReference>
<dbReference type="PROSITE" id="PS50123">
    <property type="entry name" value="CHER"/>
    <property type="match status" value="1"/>
</dbReference>
<evidence type="ECO:0000256" key="6">
    <source>
        <dbReference type="PIRSR" id="PIRSR000410-1"/>
    </source>
</evidence>
<evidence type="ECO:0000256" key="2">
    <source>
        <dbReference type="ARBA" id="ARBA00022603"/>
    </source>
</evidence>
<dbReference type="SUPFAM" id="SSF47757">
    <property type="entry name" value="Chemotaxis receptor methyltransferase CheR, N-terminal domain"/>
    <property type="match status" value="1"/>
</dbReference>
<dbReference type="STRING" id="156889.Mmc1_0625"/>
<dbReference type="KEGG" id="mgm:Mmc1_0625"/>
<evidence type="ECO:0000313" key="9">
    <source>
        <dbReference type="Proteomes" id="UP000002586"/>
    </source>
</evidence>
<dbReference type="InterPro" id="IPR022641">
    <property type="entry name" value="CheR_N"/>
</dbReference>
<evidence type="ECO:0000256" key="1">
    <source>
        <dbReference type="ARBA" id="ARBA00001541"/>
    </source>
</evidence>
<dbReference type="EMBL" id="CP000471">
    <property type="protein sequence ID" value="ABK43146.1"/>
    <property type="molecule type" value="Genomic_DNA"/>
</dbReference>
<dbReference type="GO" id="GO:0032259">
    <property type="term" value="P:methylation"/>
    <property type="evidence" value="ECO:0007669"/>
    <property type="project" value="UniProtKB-KW"/>
</dbReference>
<comment type="catalytic activity">
    <reaction evidence="1 5">
        <text>L-glutamyl-[protein] + S-adenosyl-L-methionine = [protein]-L-glutamate 5-O-methyl ester + S-adenosyl-L-homocysteine</text>
        <dbReference type="Rhea" id="RHEA:24452"/>
        <dbReference type="Rhea" id="RHEA-COMP:10208"/>
        <dbReference type="Rhea" id="RHEA-COMP:10311"/>
        <dbReference type="ChEBI" id="CHEBI:29973"/>
        <dbReference type="ChEBI" id="CHEBI:57856"/>
        <dbReference type="ChEBI" id="CHEBI:59789"/>
        <dbReference type="ChEBI" id="CHEBI:82795"/>
        <dbReference type="EC" id="2.1.1.80"/>
    </reaction>
</comment>
<feature type="binding site" evidence="6">
    <location>
        <position position="157"/>
    </location>
    <ligand>
        <name>S-adenosyl-L-methionine</name>
        <dbReference type="ChEBI" id="CHEBI:59789"/>
    </ligand>
</feature>
<dbReference type="PANTHER" id="PTHR24422:SF26">
    <property type="entry name" value="CHEMOTAXIS PROTEIN METHYLTRANSFERASE"/>
    <property type="match status" value="1"/>
</dbReference>
<dbReference type="InterPro" id="IPR029063">
    <property type="entry name" value="SAM-dependent_MTases_sf"/>
</dbReference>
<evidence type="ECO:0000256" key="4">
    <source>
        <dbReference type="ARBA" id="ARBA00022691"/>
    </source>
</evidence>
<dbReference type="Proteomes" id="UP000002586">
    <property type="component" value="Chromosome"/>
</dbReference>
<evidence type="ECO:0000259" key="7">
    <source>
        <dbReference type="PROSITE" id="PS50123"/>
    </source>
</evidence>
<feature type="binding site" evidence="6">
    <location>
        <position position="85"/>
    </location>
    <ligand>
        <name>S-adenosyl-L-methionine</name>
        <dbReference type="ChEBI" id="CHEBI:59789"/>
    </ligand>
</feature>
<keyword evidence="3 5" id="KW-0808">Transferase</keyword>
<dbReference type="InterPro" id="IPR000780">
    <property type="entry name" value="CheR_MeTrfase"/>
</dbReference>
<dbReference type="SMART" id="SM00138">
    <property type="entry name" value="MeTrc"/>
    <property type="match status" value="1"/>
</dbReference>
<sequence length="290" mass="33361">MNDASYHEPLGTPLTDQEFQQLAQLIQGQLGIQMPASKKTMLSARLQKRLRVLKIESMQAYVQWITDPVTAGQEYINFLDIVTTNKTDFFREPVHFDFLTHTLFPQLSQLGLGQGRAVKIWSAGCSTGEEPYTIAMVAKEYEAQLRQPFKVDILATDISSRVLKQAKNGVYGMERISPISQALRKKYLLRHKDPNSDKVRMGPELRRMLRFGRLNFMDGEFGLKERMHVIFCRNVMIYFDRPTQQRLVNQFCQHLEPGGFLFIGHSETLNGLDVPLELLQPTIYRYAGRS</sequence>
<keyword evidence="9" id="KW-1185">Reference proteome</keyword>
<dbReference type="InterPro" id="IPR022642">
    <property type="entry name" value="CheR_C"/>
</dbReference>
<evidence type="ECO:0000256" key="5">
    <source>
        <dbReference type="PIRNR" id="PIRNR000410"/>
    </source>
</evidence>
<evidence type="ECO:0000256" key="3">
    <source>
        <dbReference type="ARBA" id="ARBA00022679"/>
    </source>
</evidence>
<dbReference type="Pfam" id="PF03705">
    <property type="entry name" value="CheR_N"/>
    <property type="match status" value="1"/>
</dbReference>
<gene>
    <name evidence="8" type="ordered locus">Mmc1_0625</name>
</gene>
<protein>
    <recommendedName>
        <fullName evidence="5">Chemotaxis protein methyltransferase</fullName>
        <ecNumber evidence="5">2.1.1.80</ecNumber>
    </recommendedName>
</protein>
<dbReference type="Gene3D" id="3.40.50.150">
    <property type="entry name" value="Vaccinia Virus protein VP39"/>
    <property type="match status" value="1"/>
</dbReference>
<dbReference type="HOGENOM" id="CLU_025854_0_0_5"/>
<proteinExistence type="predicted"/>
<dbReference type="OrthoDB" id="9816309at2"/>
<dbReference type="RefSeq" id="WP_011712313.1">
    <property type="nucleotide sequence ID" value="NC_008576.1"/>
</dbReference>
<dbReference type="PANTHER" id="PTHR24422">
    <property type="entry name" value="CHEMOTAXIS PROTEIN METHYLTRANSFERASE"/>
    <property type="match status" value="1"/>
</dbReference>
<reference evidence="8 9" key="2">
    <citation type="journal article" date="2012" name="Int. J. Syst. Evol. Microbiol.">
        <title>Magnetococcus marinus gen. nov., sp. nov., a marine, magnetotactic bacterium that represents a novel lineage (Magnetococcaceae fam. nov.; Magnetococcales ord. nov.) at the base of the Alphaproteobacteria.</title>
        <authorList>
            <person name="Bazylinski D.A."/>
            <person name="Williams T.J."/>
            <person name="Lefevre C.T."/>
            <person name="Berg R.J."/>
            <person name="Zhang C.L."/>
            <person name="Bowser S.S."/>
            <person name="Dean A.J."/>
            <person name="Beveridge T.J."/>
        </authorList>
    </citation>
    <scope>NUCLEOTIDE SEQUENCE [LARGE SCALE GENOMIC DNA]</scope>
    <source>
        <strain evidence="9">ATCC BAA-1437 / JCM 17883 / MC-1</strain>
    </source>
</reference>
<accession>A0L5A3</accession>
<feature type="binding site" evidence="6">
    <location>
        <position position="87"/>
    </location>
    <ligand>
        <name>S-adenosyl-L-methionine</name>
        <dbReference type="ChEBI" id="CHEBI:59789"/>
    </ligand>
</feature>
<dbReference type="SUPFAM" id="SSF53335">
    <property type="entry name" value="S-adenosyl-L-methionine-dependent methyltransferases"/>
    <property type="match status" value="1"/>
</dbReference>
<dbReference type="eggNOG" id="COG1352">
    <property type="taxonomic scope" value="Bacteria"/>
</dbReference>
<dbReference type="Gene3D" id="1.10.155.10">
    <property type="entry name" value="Chemotaxis receptor methyltransferase CheR, N-terminal domain"/>
    <property type="match status" value="1"/>
</dbReference>
<dbReference type="PRINTS" id="PR00996">
    <property type="entry name" value="CHERMTFRASE"/>
</dbReference>
<feature type="domain" description="CheR-type methyltransferase" evidence="7">
    <location>
        <begin position="13"/>
        <end position="289"/>
    </location>
</feature>